<dbReference type="NCBIfam" id="TIGR00552">
    <property type="entry name" value="nadE"/>
    <property type="match status" value="1"/>
</dbReference>
<dbReference type="RefSeq" id="WP_073163466.1">
    <property type="nucleotide sequence ID" value="NZ_FQUW01000009.1"/>
</dbReference>
<organism evidence="12 13">
    <name type="scientific">Desulfofundulus australicus DSM 11792</name>
    <dbReference type="NCBI Taxonomy" id="1121425"/>
    <lineage>
        <taxon>Bacteria</taxon>
        <taxon>Bacillati</taxon>
        <taxon>Bacillota</taxon>
        <taxon>Clostridia</taxon>
        <taxon>Eubacteriales</taxon>
        <taxon>Peptococcaceae</taxon>
        <taxon>Desulfofundulus</taxon>
    </lineage>
</organism>
<feature type="domain" description="CN hydrolase" evidence="11">
    <location>
        <begin position="1"/>
        <end position="256"/>
    </location>
</feature>
<evidence type="ECO:0000256" key="6">
    <source>
        <dbReference type="ARBA" id="ARBA00023027"/>
    </source>
</evidence>
<evidence type="ECO:0000256" key="10">
    <source>
        <dbReference type="RuleBase" id="RU003811"/>
    </source>
</evidence>
<comment type="catalytic activity">
    <reaction evidence="7 8">
        <text>deamido-NAD(+) + L-glutamine + ATP + H2O = L-glutamate + AMP + diphosphate + NAD(+) + H(+)</text>
        <dbReference type="Rhea" id="RHEA:24384"/>
        <dbReference type="ChEBI" id="CHEBI:15377"/>
        <dbReference type="ChEBI" id="CHEBI:15378"/>
        <dbReference type="ChEBI" id="CHEBI:29985"/>
        <dbReference type="ChEBI" id="CHEBI:30616"/>
        <dbReference type="ChEBI" id="CHEBI:33019"/>
        <dbReference type="ChEBI" id="CHEBI:57540"/>
        <dbReference type="ChEBI" id="CHEBI:58359"/>
        <dbReference type="ChEBI" id="CHEBI:58437"/>
        <dbReference type="ChEBI" id="CHEBI:456215"/>
        <dbReference type="EC" id="6.3.5.1"/>
    </reaction>
</comment>
<dbReference type="InterPro" id="IPR000132">
    <property type="entry name" value="Nitrilase/CN_hydratase_CS"/>
</dbReference>
<dbReference type="Gene3D" id="3.60.110.10">
    <property type="entry name" value="Carbon-nitrogen hydrolase"/>
    <property type="match status" value="1"/>
</dbReference>
<name>A0A1M4WM08_9FIRM</name>
<feature type="binding site" evidence="7">
    <location>
        <position position="574"/>
    </location>
    <ligand>
        <name>deamido-NAD(+)</name>
        <dbReference type="ChEBI" id="CHEBI:58437"/>
        <note>ligand shared between two neighboring subunits</note>
    </ligand>
</feature>
<evidence type="ECO:0000256" key="7">
    <source>
        <dbReference type="HAMAP-Rule" id="MF_02090"/>
    </source>
</evidence>
<dbReference type="InterPro" id="IPR003694">
    <property type="entry name" value="NAD_synthase"/>
</dbReference>
<dbReference type="Gene3D" id="3.40.50.620">
    <property type="entry name" value="HUPs"/>
    <property type="match status" value="1"/>
</dbReference>
<dbReference type="Pfam" id="PF00795">
    <property type="entry name" value="CN_hydrolase"/>
    <property type="match status" value="1"/>
</dbReference>
<evidence type="ECO:0000256" key="4">
    <source>
        <dbReference type="ARBA" id="ARBA00022741"/>
    </source>
</evidence>
<comment type="similarity">
    <text evidence="2 7 8">In the C-terminal section; belongs to the NAD synthetase family.</text>
</comment>
<evidence type="ECO:0000313" key="13">
    <source>
        <dbReference type="Proteomes" id="UP000184196"/>
    </source>
</evidence>
<evidence type="ECO:0000256" key="1">
    <source>
        <dbReference type="ARBA" id="ARBA00005188"/>
    </source>
</evidence>
<feature type="binding site" evidence="7">
    <location>
        <position position="192"/>
    </location>
    <ligand>
        <name>L-glutamine</name>
        <dbReference type="ChEBI" id="CHEBI:58359"/>
    </ligand>
</feature>
<dbReference type="HAMAP" id="MF_02090">
    <property type="entry name" value="NadE_glutamine_dep"/>
    <property type="match status" value="1"/>
</dbReference>
<dbReference type="SUPFAM" id="SSF56317">
    <property type="entry name" value="Carbon-nitrogen hydrolase"/>
    <property type="match status" value="1"/>
</dbReference>
<feature type="active site" description="Proton acceptor; for glutaminase activity" evidence="7">
    <location>
        <position position="41"/>
    </location>
</feature>
<dbReference type="GO" id="GO:0005737">
    <property type="term" value="C:cytoplasm"/>
    <property type="evidence" value="ECO:0007669"/>
    <property type="project" value="InterPro"/>
</dbReference>
<comment type="pathway">
    <text evidence="1 7 8">Cofactor biosynthesis; NAD(+) biosynthesis; NAD(+) from deamido-NAD(+) (L-Gln route): step 1/1.</text>
</comment>
<feature type="binding site" evidence="7">
    <location>
        <position position="459"/>
    </location>
    <ligand>
        <name>ATP</name>
        <dbReference type="ChEBI" id="CHEBI:30616"/>
    </ligand>
</feature>
<feature type="active site" description="Nucleophile; for glutaminase activity" evidence="7">
    <location>
        <position position="149"/>
    </location>
</feature>
<comment type="caution">
    <text evidence="7">Lacks conserved residue(s) required for the propagation of feature annotation.</text>
</comment>
<dbReference type="InterPro" id="IPR022310">
    <property type="entry name" value="NAD/GMP_synthase"/>
</dbReference>
<evidence type="ECO:0000256" key="3">
    <source>
        <dbReference type="ARBA" id="ARBA00022598"/>
    </source>
</evidence>
<dbReference type="SUPFAM" id="SSF52402">
    <property type="entry name" value="Adenine nucleotide alpha hydrolases-like"/>
    <property type="match status" value="1"/>
</dbReference>
<evidence type="ECO:0000313" key="12">
    <source>
        <dbReference type="EMBL" id="SHE82289.1"/>
    </source>
</evidence>
<dbReference type="GO" id="GO:0009435">
    <property type="term" value="P:NAD+ biosynthetic process"/>
    <property type="evidence" value="ECO:0007669"/>
    <property type="project" value="UniProtKB-UniRule"/>
</dbReference>
<keyword evidence="5 7" id="KW-0067">ATP-binding</keyword>
<feature type="binding site" evidence="7">
    <location>
        <position position="435"/>
    </location>
    <ligand>
        <name>deamido-NAD(+)</name>
        <dbReference type="ChEBI" id="CHEBI:58437"/>
        <note>ligand shared between two neighboring subunits</note>
    </ligand>
</feature>
<dbReference type="Proteomes" id="UP000184196">
    <property type="component" value="Unassembled WGS sequence"/>
</dbReference>
<dbReference type="GO" id="GO:0003952">
    <property type="term" value="F:NAD+ synthase (glutamine-hydrolyzing) activity"/>
    <property type="evidence" value="ECO:0007669"/>
    <property type="project" value="UniProtKB-UniRule"/>
</dbReference>
<gene>
    <name evidence="7" type="primary">nadE</name>
    <name evidence="12" type="ORF">SAMN02745218_00865</name>
</gene>
<dbReference type="GO" id="GO:0005524">
    <property type="term" value="F:ATP binding"/>
    <property type="evidence" value="ECO:0007669"/>
    <property type="project" value="UniProtKB-UniRule"/>
</dbReference>
<proteinExistence type="inferred from homology"/>
<dbReference type="UniPathway" id="UPA00253">
    <property type="reaction ID" value="UER00334"/>
</dbReference>
<keyword evidence="13" id="KW-1185">Reference proteome</keyword>
<keyword evidence="6 7" id="KW-0520">NAD</keyword>
<dbReference type="AlphaFoldDB" id="A0A1M4WM08"/>
<dbReference type="FunFam" id="3.40.50.620:FF:000106">
    <property type="entry name" value="Glutamine-dependent NAD(+) synthetase"/>
    <property type="match status" value="1"/>
</dbReference>
<dbReference type="PROSITE" id="PS00920">
    <property type="entry name" value="NITRIL_CHT_1"/>
    <property type="match status" value="1"/>
</dbReference>
<keyword evidence="3 7" id="KW-0436">Ligase</keyword>
<dbReference type="InterPro" id="IPR014729">
    <property type="entry name" value="Rossmann-like_a/b/a_fold"/>
</dbReference>
<dbReference type="OrthoDB" id="9803818at2"/>
<protein>
    <recommendedName>
        <fullName evidence="7 8">Glutamine-dependent NAD(+) synthetase</fullName>
        <ecNumber evidence="7 8">6.3.5.1</ecNumber>
    </recommendedName>
    <alternativeName>
        <fullName evidence="7 8">NAD(+) synthase [glutamine-hydrolyzing]</fullName>
    </alternativeName>
</protein>
<dbReference type="GO" id="GO:0000257">
    <property type="term" value="F:nitrilase activity"/>
    <property type="evidence" value="ECO:0007669"/>
    <property type="project" value="UniProtKB-ARBA"/>
</dbReference>
<keyword evidence="4 7" id="KW-0547">Nucleotide-binding</keyword>
<dbReference type="InterPro" id="IPR036526">
    <property type="entry name" value="C-N_Hydrolase_sf"/>
</dbReference>
<dbReference type="PANTHER" id="PTHR23090">
    <property type="entry name" value="NH 3 /GLUTAMINE-DEPENDENT NAD + SYNTHETASE"/>
    <property type="match status" value="1"/>
</dbReference>
<dbReference type="PANTHER" id="PTHR23090:SF9">
    <property type="entry name" value="GLUTAMINE-DEPENDENT NAD(+) SYNTHETASE"/>
    <property type="match status" value="1"/>
</dbReference>
<sequence>MRIALAQLNPTIGDVGGNTGKMRKVVEAARQAGADLVVFPELAVTGYPPRDLLCRRDFLQRVERVLVEEIAPLSREAALIVGAPVRGEKADRDYLYNAALLYAEGKLAGRQDKSLLPNYDVFDESRYFRPAGRRIPVQLGEWSLGLTICEDIWNDKDYWNRQLYEVDPVEELVARGVDLIVNISASPYHYGKVGLRLDMLQSIARKYHRPVIYVNQIGGNDELIFDGTSLAVDARGNVVCLAGSFEEDLLVLEMGRQKSGATWMKPVGKAAGAGCSTWRENAGGAPGHASTTDSCGSSPEGVDAGSNAGCTSSSVEAPAAVLLQEDISYVYRALVLGIADYMRKTGFKKVVIGLSGGIDSSVTAALAAAALGPENVLGVSMPSRYSSPGSRSDARKLAENLGIAFREIPIEEVFSTFLKVMNRDGSPCGDLAEENIQARIRGNILMFISNREGYLTLTTGNKSEMAVGYCTLYGDMSGGLAVLADVPKVMVYQLARYINREREIIPESVLVKPPSAELRPNQVDQDSLPPYEVLDAILQAYIEEEKPADEIAALGFDQALVREVIRKVDRAEYKRRQAAPGLRVTSRAFGMGRRMPIAWRVE</sequence>
<dbReference type="EC" id="6.3.5.1" evidence="7 8"/>
<dbReference type="GO" id="GO:0004359">
    <property type="term" value="F:glutaminase activity"/>
    <property type="evidence" value="ECO:0007669"/>
    <property type="project" value="InterPro"/>
</dbReference>
<feature type="binding site" evidence="7">
    <location>
        <position position="464"/>
    </location>
    <ligand>
        <name>deamido-NAD(+)</name>
        <dbReference type="ChEBI" id="CHEBI:58437"/>
        <note>ligand shared between two neighboring subunits</note>
    </ligand>
</feature>
<dbReference type="PROSITE" id="PS50263">
    <property type="entry name" value="CN_HYDROLASE"/>
    <property type="match status" value="1"/>
</dbReference>
<reference evidence="13" key="1">
    <citation type="submission" date="2016-11" db="EMBL/GenBank/DDBJ databases">
        <authorList>
            <person name="Varghese N."/>
            <person name="Submissions S."/>
        </authorList>
    </citation>
    <scope>NUCLEOTIDE SEQUENCE [LARGE SCALE GENOMIC DNA]</scope>
    <source>
        <strain evidence="13">DSM 11792</strain>
    </source>
</reference>
<dbReference type="Pfam" id="PF02540">
    <property type="entry name" value="NAD_synthase"/>
    <property type="match status" value="1"/>
</dbReference>
<dbReference type="GO" id="GO:0008795">
    <property type="term" value="F:NAD+ synthase activity"/>
    <property type="evidence" value="ECO:0007669"/>
    <property type="project" value="UniProtKB-UniRule"/>
</dbReference>
<evidence type="ECO:0000256" key="5">
    <source>
        <dbReference type="ARBA" id="ARBA00022840"/>
    </source>
</evidence>
<comment type="function">
    <text evidence="7">Catalyzes the ATP-dependent amidation of deamido-NAD to form NAD. Uses L-glutamine as a nitrogen source.</text>
</comment>
<dbReference type="NCBIfam" id="NF010588">
    <property type="entry name" value="PRK13981.1"/>
    <property type="match status" value="1"/>
</dbReference>
<dbReference type="PIRSF" id="PIRSF006630">
    <property type="entry name" value="NADS_GAT"/>
    <property type="match status" value="1"/>
</dbReference>
<accession>A0A1M4WM08</accession>
<dbReference type="CDD" id="cd07570">
    <property type="entry name" value="GAT_Gln-NAD-synth"/>
    <property type="match status" value="1"/>
</dbReference>
<evidence type="ECO:0000256" key="8">
    <source>
        <dbReference type="PIRNR" id="PIRNR006630"/>
    </source>
</evidence>
<comment type="similarity">
    <text evidence="10">Belongs to the NAD synthetase family.</text>
</comment>
<evidence type="ECO:0000259" key="11">
    <source>
        <dbReference type="PROSITE" id="PS50263"/>
    </source>
</evidence>
<feature type="binding site" evidence="7">
    <location>
        <begin position="353"/>
        <end position="360"/>
    </location>
    <ligand>
        <name>ATP</name>
        <dbReference type="ChEBI" id="CHEBI:30616"/>
    </ligand>
</feature>
<feature type="active site" description="For glutaminase activity" evidence="7">
    <location>
        <position position="113"/>
    </location>
</feature>
<evidence type="ECO:0000256" key="2">
    <source>
        <dbReference type="ARBA" id="ARBA00007145"/>
    </source>
</evidence>
<dbReference type="InterPro" id="IPR014445">
    <property type="entry name" value="Gln-dep_NAD_synthase"/>
</dbReference>
<dbReference type="CDD" id="cd00553">
    <property type="entry name" value="NAD_synthase"/>
    <property type="match status" value="1"/>
</dbReference>
<feature type="binding site" evidence="7">
    <location>
        <position position="186"/>
    </location>
    <ligand>
        <name>L-glutamine</name>
        <dbReference type="ChEBI" id="CHEBI:58359"/>
    </ligand>
</feature>
<evidence type="ECO:0000256" key="9">
    <source>
        <dbReference type="PROSITE-ProRule" id="PRU10139"/>
    </source>
</evidence>
<feature type="binding site" evidence="7">
    <location>
        <position position="119"/>
    </location>
    <ligand>
        <name>L-glutamine</name>
        <dbReference type="ChEBI" id="CHEBI:58359"/>
    </ligand>
</feature>
<dbReference type="InterPro" id="IPR003010">
    <property type="entry name" value="C-N_Hydrolase"/>
</dbReference>
<dbReference type="EMBL" id="FQUW01000009">
    <property type="protein sequence ID" value="SHE82289.1"/>
    <property type="molecule type" value="Genomic_DNA"/>
</dbReference>
<feature type="active site" description="Proton acceptor" evidence="9">
    <location>
        <position position="41"/>
    </location>
</feature>